<keyword evidence="18 22" id="KW-0472">Membrane</keyword>
<evidence type="ECO:0000313" key="25">
    <source>
        <dbReference type="Proteomes" id="UP000002484"/>
    </source>
</evidence>
<evidence type="ECO:0000256" key="8">
    <source>
        <dbReference type="ARBA" id="ARBA00022485"/>
    </source>
</evidence>
<evidence type="ECO:0000256" key="13">
    <source>
        <dbReference type="ARBA" id="ARBA00022777"/>
    </source>
</evidence>
<dbReference type="EMBL" id="CP002299">
    <property type="protein sequence ID" value="ADP84722.1"/>
    <property type="molecule type" value="Genomic_DNA"/>
</dbReference>
<evidence type="ECO:0000256" key="1">
    <source>
        <dbReference type="ARBA" id="ARBA00000085"/>
    </source>
</evidence>
<evidence type="ECO:0000256" key="2">
    <source>
        <dbReference type="ARBA" id="ARBA00001966"/>
    </source>
</evidence>
<evidence type="ECO:0000256" key="16">
    <source>
        <dbReference type="ARBA" id="ARBA00023012"/>
    </source>
</evidence>
<dbReference type="InterPro" id="IPR005467">
    <property type="entry name" value="His_kinase_dom"/>
</dbReference>
<evidence type="ECO:0000256" key="18">
    <source>
        <dbReference type="ARBA" id="ARBA00023136"/>
    </source>
</evidence>
<feature type="transmembrane region" description="Helical" evidence="22">
    <location>
        <begin position="150"/>
        <end position="171"/>
    </location>
</feature>
<dbReference type="STRING" id="298654.FraEuI1c_6753"/>
<evidence type="ECO:0000256" key="12">
    <source>
        <dbReference type="ARBA" id="ARBA00022723"/>
    </source>
</evidence>
<evidence type="ECO:0000256" key="9">
    <source>
        <dbReference type="ARBA" id="ARBA00022490"/>
    </source>
</evidence>
<dbReference type="Gene3D" id="1.20.5.1930">
    <property type="match status" value="1"/>
</dbReference>
<evidence type="ECO:0000256" key="11">
    <source>
        <dbReference type="ARBA" id="ARBA00022692"/>
    </source>
</evidence>
<dbReference type="PRINTS" id="PR00344">
    <property type="entry name" value="BCTRLSENSOR"/>
</dbReference>
<dbReference type="GO" id="GO:0051539">
    <property type="term" value="F:4 iron, 4 sulfur cluster binding"/>
    <property type="evidence" value="ECO:0007669"/>
    <property type="project" value="UniProtKB-KW"/>
</dbReference>
<evidence type="ECO:0000256" key="19">
    <source>
        <dbReference type="ARBA" id="ARBA00024827"/>
    </source>
</evidence>
<feature type="transmembrane region" description="Helical" evidence="22">
    <location>
        <begin position="12"/>
        <end position="35"/>
    </location>
</feature>
<keyword evidence="11 22" id="KW-0812">Transmembrane</keyword>
<evidence type="ECO:0000256" key="10">
    <source>
        <dbReference type="ARBA" id="ARBA00022679"/>
    </source>
</evidence>
<dbReference type="eggNOG" id="COG4585">
    <property type="taxonomic scope" value="Bacteria"/>
</dbReference>
<keyword evidence="9" id="KW-0963">Cytoplasm</keyword>
<dbReference type="AlphaFoldDB" id="E3JCD3"/>
<keyword evidence="15" id="KW-0408">Iron</keyword>
<dbReference type="PANTHER" id="PTHR24421:SF37">
    <property type="entry name" value="SENSOR HISTIDINE KINASE NARS"/>
    <property type="match status" value="1"/>
</dbReference>
<comment type="catalytic activity">
    <reaction evidence="1">
        <text>ATP + protein L-histidine = ADP + protein N-phospho-L-histidine.</text>
        <dbReference type="EC" id="2.7.13.3"/>
    </reaction>
</comment>
<evidence type="ECO:0000256" key="5">
    <source>
        <dbReference type="ARBA" id="ARBA00012438"/>
    </source>
</evidence>
<dbReference type="Proteomes" id="UP000002484">
    <property type="component" value="Chromosome"/>
</dbReference>
<dbReference type="PANTHER" id="PTHR24421">
    <property type="entry name" value="NITRATE/NITRITE SENSOR PROTEIN NARX-RELATED"/>
    <property type="match status" value="1"/>
</dbReference>
<keyword evidence="7" id="KW-1003">Cell membrane</keyword>
<feature type="transmembrane region" description="Helical" evidence="22">
    <location>
        <begin position="47"/>
        <end position="69"/>
    </location>
</feature>
<evidence type="ECO:0000256" key="4">
    <source>
        <dbReference type="ARBA" id="ARBA00004651"/>
    </source>
</evidence>
<dbReference type="GO" id="GO:0005886">
    <property type="term" value="C:plasma membrane"/>
    <property type="evidence" value="ECO:0007669"/>
    <property type="project" value="UniProtKB-SubCell"/>
</dbReference>
<evidence type="ECO:0000256" key="17">
    <source>
        <dbReference type="ARBA" id="ARBA00023014"/>
    </source>
</evidence>
<keyword evidence="12" id="KW-0479">Metal-binding</keyword>
<organism evidence="24 25">
    <name type="scientific">Pseudofrankia inefficax (strain DSM 45817 / CECT 9037 / DDB 130130 / EuI1c)</name>
    <name type="common">Frankia inefficax</name>
    <dbReference type="NCBI Taxonomy" id="298654"/>
    <lineage>
        <taxon>Bacteria</taxon>
        <taxon>Bacillati</taxon>
        <taxon>Actinomycetota</taxon>
        <taxon>Actinomycetes</taxon>
        <taxon>Frankiales</taxon>
        <taxon>Frankiaceae</taxon>
        <taxon>Pseudofrankia</taxon>
    </lineage>
</organism>
<dbReference type="InterPro" id="IPR011712">
    <property type="entry name" value="Sig_transdc_His_kin_sub3_dim/P"/>
</dbReference>
<evidence type="ECO:0000256" key="14">
    <source>
        <dbReference type="ARBA" id="ARBA00022989"/>
    </source>
</evidence>
<dbReference type="GO" id="GO:0005737">
    <property type="term" value="C:cytoplasm"/>
    <property type="evidence" value="ECO:0007669"/>
    <property type="project" value="UniProtKB-SubCell"/>
</dbReference>
<evidence type="ECO:0000259" key="23">
    <source>
        <dbReference type="PROSITE" id="PS50109"/>
    </source>
</evidence>
<dbReference type="SUPFAM" id="SSF55874">
    <property type="entry name" value="ATPase domain of HSP90 chaperone/DNA topoisomerase II/histidine kinase"/>
    <property type="match status" value="1"/>
</dbReference>
<keyword evidence="25" id="KW-1185">Reference proteome</keyword>
<evidence type="ECO:0000256" key="15">
    <source>
        <dbReference type="ARBA" id="ARBA00023004"/>
    </source>
</evidence>
<name>E3JCD3_PSEI1</name>
<keyword evidence="8" id="KW-0004">4Fe-4S</keyword>
<evidence type="ECO:0000256" key="20">
    <source>
        <dbReference type="ARBA" id="ARBA00030800"/>
    </source>
</evidence>
<accession>E3JCD3</accession>
<dbReference type="InterPro" id="IPR050482">
    <property type="entry name" value="Sensor_HK_TwoCompSys"/>
</dbReference>
<feature type="transmembrane region" description="Helical" evidence="22">
    <location>
        <begin position="319"/>
        <end position="336"/>
    </location>
</feature>
<dbReference type="Gene3D" id="3.30.565.10">
    <property type="entry name" value="Histidine kinase-like ATPase, C-terminal domain"/>
    <property type="match status" value="1"/>
</dbReference>
<dbReference type="CDD" id="cd16917">
    <property type="entry name" value="HATPase_UhpB-NarQ-NarX-like"/>
    <property type="match status" value="1"/>
</dbReference>
<dbReference type="PROSITE" id="PS50109">
    <property type="entry name" value="HIS_KIN"/>
    <property type="match status" value="1"/>
</dbReference>
<comment type="function">
    <text evidence="19">Member of the two-component regulatory system NreB/NreC involved in the control of dissimilatory nitrate/nitrite reduction in response to oxygen. NreB functions as a direct oxygen sensor histidine kinase which is autophosphorylated, in the absence of oxygen, probably at the conserved histidine residue, and transfers its phosphate group probably to a conserved aspartate residue of NreC. NreB/NreC activates the expression of the nitrate (narGHJI) and nitrite (nir) reductase operons, as well as the putative nitrate transporter gene narT.</text>
</comment>
<dbReference type="GO" id="GO:0046872">
    <property type="term" value="F:metal ion binding"/>
    <property type="evidence" value="ECO:0007669"/>
    <property type="project" value="UniProtKB-KW"/>
</dbReference>
<feature type="transmembrane region" description="Helical" evidence="22">
    <location>
        <begin position="76"/>
        <end position="97"/>
    </location>
</feature>
<evidence type="ECO:0000256" key="7">
    <source>
        <dbReference type="ARBA" id="ARBA00022475"/>
    </source>
</evidence>
<sequence>MTSGLAVGRRAALACALAGTGLTVALVGAGVALTLTTGRTTAADEVMAWWLSSAVAALGYGLLGGWLAARRPRLSIGWLLLAIGLGHGLALAGPGWLVHELAASPARPRPLATAAMWVGNATWMAAVTGTATVLPLLLPDGRPASRRWRPVLLVAVAVVVCSTAQAATVPYGSFAPALERRGIHNPAGVSWASSAAVTAPLALLTAVTALVALWSLWRRARARPAADERERRQVRWILLGLGVSVVLFAAGFWLGPVLTALAMLPLPAACVVAAHRYQLWDVDLVVSRALAYGALTVVIGVCYAACVGLVGGLLGRTTGAPLLATALVAVFVEPLARRLRAQANRLVFGAAQDPHTVLSLVGARLRATEDAHTVSHRVLPELAAAVAGALRLRYTAIEVAGGETIEYGPPSAAAPGRSTPAGPAPRPELERIPLEYAGLPVGTLLLAPRPGGLRRTERRLLGDVARNAGVALHTVILARDVRRSREQLVNAREEERRRLHRELHDGFGPVLAAAALQAETARDLLPGDPAAAGKILDRVVPRLRGTVDDVRALVHGLRPPALDDLGLGPAVRELASRFAAPGLRVRVATADDLGALPAAAEVAVYRIVAEALTNAAKHAAAAEITVTLARSAAGLAVEIDDDGRGLPAAARPDGSAPRAGLGLASMRERVDELRGTFTIGPGRDGRGTRVSALLPTPAEG</sequence>
<protein>
    <recommendedName>
        <fullName evidence="6">Oxygen sensor histidine kinase NreB</fullName>
        <ecNumber evidence="5">2.7.13.3</ecNumber>
    </recommendedName>
    <alternativeName>
        <fullName evidence="20">Nitrogen regulation protein B</fullName>
    </alternativeName>
</protein>
<gene>
    <name evidence="24" type="ordered locus">FraEuI1c_6753</name>
</gene>
<evidence type="ECO:0000256" key="6">
    <source>
        <dbReference type="ARBA" id="ARBA00017322"/>
    </source>
</evidence>
<feature type="transmembrane region" description="Helical" evidence="22">
    <location>
        <begin position="191"/>
        <end position="216"/>
    </location>
</feature>
<dbReference type="InterPro" id="IPR004358">
    <property type="entry name" value="Sig_transdc_His_kin-like_C"/>
</dbReference>
<evidence type="ECO:0000256" key="21">
    <source>
        <dbReference type="SAM" id="MobiDB-lite"/>
    </source>
</evidence>
<evidence type="ECO:0000256" key="3">
    <source>
        <dbReference type="ARBA" id="ARBA00004496"/>
    </source>
</evidence>
<dbReference type="GO" id="GO:0046983">
    <property type="term" value="F:protein dimerization activity"/>
    <property type="evidence" value="ECO:0007669"/>
    <property type="project" value="InterPro"/>
</dbReference>
<dbReference type="HOGENOM" id="CLU_021898_1_0_11"/>
<keyword evidence="17" id="KW-0411">Iron-sulfur</keyword>
<evidence type="ECO:0000313" key="24">
    <source>
        <dbReference type="EMBL" id="ADP84722.1"/>
    </source>
</evidence>
<dbReference type="RefSeq" id="WP_013427833.1">
    <property type="nucleotide sequence ID" value="NC_014666.1"/>
</dbReference>
<feature type="transmembrane region" description="Helical" evidence="22">
    <location>
        <begin position="236"/>
        <end position="254"/>
    </location>
</feature>
<feature type="transmembrane region" description="Helical" evidence="22">
    <location>
        <begin position="117"/>
        <end position="138"/>
    </location>
</feature>
<comment type="cofactor">
    <cofactor evidence="2">
        <name>[4Fe-4S] cluster</name>
        <dbReference type="ChEBI" id="CHEBI:49883"/>
    </cofactor>
</comment>
<dbReference type="KEGG" id="fri:FraEuI1c_6753"/>
<dbReference type="Pfam" id="PF07730">
    <property type="entry name" value="HisKA_3"/>
    <property type="match status" value="1"/>
</dbReference>
<evidence type="ECO:0000256" key="22">
    <source>
        <dbReference type="SAM" id="Phobius"/>
    </source>
</evidence>
<reference evidence="24 25" key="1">
    <citation type="submission" date="2010-10" db="EMBL/GenBank/DDBJ databases">
        <title>Complete sequence of Frankia sp. EuI1c.</title>
        <authorList>
            <consortium name="US DOE Joint Genome Institute"/>
            <person name="Lucas S."/>
            <person name="Copeland A."/>
            <person name="Lapidus A."/>
            <person name="Cheng J.-F."/>
            <person name="Bruce D."/>
            <person name="Goodwin L."/>
            <person name="Pitluck S."/>
            <person name="Chertkov O."/>
            <person name="Detter J.C."/>
            <person name="Han C."/>
            <person name="Tapia R."/>
            <person name="Land M."/>
            <person name="Hauser L."/>
            <person name="Jeffries C."/>
            <person name="Kyrpides N."/>
            <person name="Ivanova N."/>
            <person name="Mikhailova N."/>
            <person name="Beauchemin N."/>
            <person name="Sen A."/>
            <person name="Sur S.A."/>
            <person name="Gtari M."/>
            <person name="Wall L."/>
            <person name="Tisa L."/>
            <person name="Woyke T."/>
        </authorList>
    </citation>
    <scope>NUCLEOTIDE SEQUENCE [LARGE SCALE GENOMIC DNA]</scope>
    <source>
        <strain evidence="25">DSM 45817 / CECT 9037 / EuI1c</strain>
    </source>
</reference>
<keyword evidence="13 24" id="KW-0418">Kinase</keyword>
<dbReference type="GO" id="GO:0000155">
    <property type="term" value="F:phosphorelay sensor kinase activity"/>
    <property type="evidence" value="ECO:0007669"/>
    <property type="project" value="InterPro"/>
</dbReference>
<comment type="subcellular location">
    <subcellularLocation>
        <location evidence="4">Cell membrane</location>
        <topology evidence="4">Multi-pass membrane protein</topology>
    </subcellularLocation>
    <subcellularLocation>
        <location evidence="3">Cytoplasm</location>
    </subcellularLocation>
</comment>
<dbReference type="InParanoid" id="E3JCD3"/>
<feature type="domain" description="Histidine kinase" evidence="23">
    <location>
        <begin position="604"/>
        <end position="698"/>
    </location>
</feature>
<dbReference type="Pfam" id="PF02518">
    <property type="entry name" value="HATPase_c"/>
    <property type="match status" value="1"/>
</dbReference>
<keyword evidence="10" id="KW-0808">Transferase</keyword>
<proteinExistence type="predicted"/>
<keyword evidence="16" id="KW-0902">Two-component regulatory system</keyword>
<feature type="region of interest" description="Disordered" evidence="21">
    <location>
        <begin position="407"/>
        <end position="427"/>
    </location>
</feature>
<dbReference type="InterPro" id="IPR036890">
    <property type="entry name" value="HATPase_C_sf"/>
</dbReference>
<feature type="transmembrane region" description="Helical" evidence="22">
    <location>
        <begin position="289"/>
        <end position="313"/>
    </location>
</feature>
<dbReference type="InterPro" id="IPR003594">
    <property type="entry name" value="HATPase_dom"/>
</dbReference>
<keyword evidence="14 22" id="KW-1133">Transmembrane helix</keyword>
<dbReference type="SMART" id="SM00387">
    <property type="entry name" value="HATPase_c"/>
    <property type="match status" value="1"/>
</dbReference>
<dbReference type="EC" id="2.7.13.3" evidence="5"/>